<protein>
    <submittedName>
        <fullName evidence="4">Uncharacterized protein</fullName>
    </submittedName>
</protein>
<dbReference type="InterPro" id="IPR050639">
    <property type="entry name" value="SSR_resolvase"/>
</dbReference>
<dbReference type="Pfam" id="PF07508">
    <property type="entry name" value="Recombinase"/>
    <property type="match status" value="1"/>
</dbReference>
<dbReference type="SMART" id="SM00857">
    <property type="entry name" value="Resolvase"/>
    <property type="match status" value="1"/>
</dbReference>
<dbReference type="InterPro" id="IPR038109">
    <property type="entry name" value="DNA_bind_recomb_sf"/>
</dbReference>
<dbReference type="PANTHER" id="PTHR30461">
    <property type="entry name" value="DNA-INVERTASE FROM LAMBDOID PROPHAGE"/>
    <property type="match status" value="1"/>
</dbReference>
<dbReference type="CDD" id="cd00338">
    <property type="entry name" value="Ser_Recombinase"/>
    <property type="match status" value="1"/>
</dbReference>
<dbReference type="OrthoDB" id="2757355at2"/>
<dbReference type="InterPro" id="IPR011109">
    <property type="entry name" value="DNA_bind_recombinase_dom"/>
</dbReference>
<dbReference type="STRING" id="337097.BHF71_09990"/>
<feature type="domain" description="Recombinase" evidence="3">
    <location>
        <begin position="161"/>
        <end position="276"/>
    </location>
</feature>
<dbReference type="InterPro" id="IPR036162">
    <property type="entry name" value="Resolvase-like_N_sf"/>
</dbReference>
<dbReference type="Proteomes" id="UP000243739">
    <property type="component" value="Unassembled WGS sequence"/>
</dbReference>
<dbReference type="PROSITE" id="PS51736">
    <property type="entry name" value="RECOMBINASES_3"/>
    <property type="match status" value="1"/>
</dbReference>
<evidence type="ECO:0000259" key="3">
    <source>
        <dbReference type="PROSITE" id="PS51737"/>
    </source>
</evidence>
<dbReference type="GO" id="GO:0003677">
    <property type="term" value="F:DNA binding"/>
    <property type="evidence" value="ECO:0007669"/>
    <property type="project" value="InterPro"/>
</dbReference>
<dbReference type="SUPFAM" id="SSF53041">
    <property type="entry name" value="Resolvase-like"/>
    <property type="match status" value="1"/>
</dbReference>
<dbReference type="RefSeq" id="WP_069656972.1">
    <property type="nucleotide sequence ID" value="NZ_MIJF01000032.1"/>
</dbReference>
<dbReference type="AlphaFoldDB" id="A0A1D2YU28"/>
<organism evidence="4 5">
    <name type="scientific">Vulcanibacillus modesticaldus</name>
    <dbReference type="NCBI Taxonomy" id="337097"/>
    <lineage>
        <taxon>Bacteria</taxon>
        <taxon>Bacillati</taxon>
        <taxon>Bacillota</taxon>
        <taxon>Bacilli</taxon>
        <taxon>Bacillales</taxon>
        <taxon>Bacillaceae</taxon>
        <taxon>Vulcanibacillus</taxon>
    </lineage>
</organism>
<name>A0A1D2YU28_9BACI</name>
<keyword evidence="1" id="KW-0175">Coiled coil</keyword>
<accession>A0A1D2YU28</accession>
<feature type="coiled-coil region" evidence="1">
    <location>
        <begin position="361"/>
        <end position="426"/>
    </location>
</feature>
<dbReference type="PANTHER" id="PTHR30461:SF23">
    <property type="entry name" value="DNA RECOMBINASE-RELATED"/>
    <property type="match status" value="1"/>
</dbReference>
<evidence type="ECO:0000259" key="2">
    <source>
        <dbReference type="PROSITE" id="PS51736"/>
    </source>
</evidence>
<proteinExistence type="predicted"/>
<dbReference type="Gene3D" id="3.40.50.1390">
    <property type="entry name" value="Resolvase, N-terminal catalytic domain"/>
    <property type="match status" value="1"/>
</dbReference>
<dbReference type="PROSITE" id="PS51737">
    <property type="entry name" value="RECOMBINASE_DNA_BIND"/>
    <property type="match status" value="1"/>
</dbReference>
<feature type="domain" description="Resolvase/invertase-type recombinase catalytic" evidence="2">
    <location>
        <begin position="4"/>
        <end position="153"/>
    </location>
</feature>
<evidence type="ECO:0000313" key="4">
    <source>
        <dbReference type="EMBL" id="OEF99155.1"/>
    </source>
</evidence>
<evidence type="ECO:0000313" key="5">
    <source>
        <dbReference type="Proteomes" id="UP000243739"/>
    </source>
</evidence>
<keyword evidence="5" id="KW-1185">Reference proteome</keyword>
<gene>
    <name evidence="4" type="ORF">BHF71_09990</name>
</gene>
<sequence>MEMSVAAYCRKSINSQEHSIETQKFLAREAAAKFNLVIDEYYIDDAISAKKTKIDERSSLKRLLDDIESEKVTTLFVYKRDRLARNVEQYMEIYELFKRKNVNVIFTAENEISLQYTPAGEFFELIMAGFNEREVDQIHQRIRETKNTMVKQGKLQSGRIPYGYIVDKEGYLIPDKNVVNDIKFIFTEFVEQDFKNFSAFVKHINDIGIKYKAGEKATAWKDSNLRTLIRNPVYIGIRFVSETDGEKYEFQNESLKVVDENLWKTAQRKYELNYSRKKNVEVDDIRNIGFLLNGLVVCGKCGVQVNGKVIQDINGQRMGIYQCNRHKKYMMEKKNIEKQVLKKAKSIFLEIANVRGKKIIIQDFKSYEEDYMKKVKKLEEKISTLENELASMSKEWLNNKSNEKLKEKMFEKLDDIKKKKEELSKYKYSIYFLRKYPIEERFDYYKSNFNIEQLNVEQQIELIKDVVDRIYLGPGTNVMLFKFPTDVVTNIYENAII</sequence>
<dbReference type="GO" id="GO:0000150">
    <property type="term" value="F:DNA strand exchange activity"/>
    <property type="evidence" value="ECO:0007669"/>
    <property type="project" value="InterPro"/>
</dbReference>
<evidence type="ECO:0000256" key="1">
    <source>
        <dbReference type="SAM" id="Coils"/>
    </source>
</evidence>
<dbReference type="EMBL" id="MIJF01000032">
    <property type="protein sequence ID" value="OEF99155.1"/>
    <property type="molecule type" value="Genomic_DNA"/>
</dbReference>
<dbReference type="InterPro" id="IPR006119">
    <property type="entry name" value="Resolv_N"/>
</dbReference>
<reference evidence="4 5" key="1">
    <citation type="submission" date="2016-09" db="EMBL/GenBank/DDBJ databases">
        <title>Draft genome sequence for the type strain of Vulcanibacillus modesticaldus BR, a strictly anaerobic, moderately thermophilic, and nitrate-reducing bacterium from deep sea-hydrothermal vents of the Mid-Atlantic Ridge.</title>
        <authorList>
            <person name="Abin C.A."/>
            <person name="Hollibaugh J.T."/>
        </authorList>
    </citation>
    <scope>NUCLEOTIDE SEQUENCE [LARGE SCALE GENOMIC DNA]</scope>
    <source>
        <strain evidence="4 5">BR</strain>
    </source>
</reference>
<dbReference type="Gene3D" id="3.90.1750.20">
    <property type="entry name" value="Putative Large Serine Recombinase, Chain B, Domain 2"/>
    <property type="match status" value="1"/>
</dbReference>
<comment type="caution">
    <text evidence="4">The sequence shown here is derived from an EMBL/GenBank/DDBJ whole genome shotgun (WGS) entry which is preliminary data.</text>
</comment>
<dbReference type="Pfam" id="PF00239">
    <property type="entry name" value="Resolvase"/>
    <property type="match status" value="1"/>
</dbReference>